<accession>A0A8F5GSQ6</accession>
<feature type="transmembrane region" description="Helical" evidence="6">
    <location>
        <begin position="140"/>
        <end position="158"/>
    </location>
</feature>
<dbReference type="RefSeq" id="WP_218266843.1">
    <property type="nucleotide sequence ID" value="NZ_CP077717.1"/>
</dbReference>
<reference evidence="8" key="1">
    <citation type="journal article" date="2021" name="Environ. Microbiol.">
        <title>New insights into the diversity and evolution of the archaeal mobilome from three complete genomes of Saccharolobus shibatae.</title>
        <authorList>
            <person name="Medvedeva S."/>
            <person name="Brandt D."/>
            <person name="Cvirkaite-Krupovic V."/>
            <person name="Liu Y."/>
            <person name="Severinov K."/>
            <person name="Ishino S."/>
            <person name="Ishino Y."/>
            <person name="Prangishvili D."/>
            <person name="Kalinowski J."/>
            <person name="Krupovic M."/>
        </authorList>
    </citation>
    <scope>NUCLEOTIDE SEQUENCE</scope>
    <source>
        <strain evidence="8">B12</strain>
    </source>
</reference>
<dbReference type="InterPro" id="IPR050366">
    <property type="entry name" value="BP-dependent_transpt_permease"/>
</dbReference>
<evidence type="ECO:0000256" key="3">
    <source>
        <dbReference type="ARBA" id="ARBA00022692"/>
    </source>
</evidence>
<feature type="transmembrane region" description="Helical" evidence="6">
    <location>
        <begin position="79"/>
        <end position="101"/>
    </location>
</feature>
<feature type="transmembrane region" description="Helical" evidence="6">
    <location>
        <begin position="250"/>
        <end position="274"/>
    </location>
</feature>
<evidence type="ECO:0000259" key="7">
    <source>
        <dbReference type="PROSITE" id="PS50928"/>
    </source>
</evidence>
<feature type="transmembrane region" description="Helical" evidence="6">
    <location>
        <begin position="193"/>
        <end position="214"/>
    </location>
</feature>
<keyword evidence="5 6" id="KW-0472">Membrane</keyword>
<feature type="domain" description="ABC transmembrane type-1" evidence="7">
    <location>
        <begin position="78"/>
        <end position="271"/>
    </location>
</feature>
<keyword evidence="4 6" id="KW-1133">Transmembrane helix</keyword>
<proteinExistence type="inferred from homology"/>
<comment type="subcellular location">
    <subcellularLocation>
        <location evidence="1 6">Cell membrane</location>
        <topology evidence="1 6">Multi-pass membrane protein</topology>
    </subcellularLocation>
</comment>
<evidence type="ECO:0000256" key="2">
    <source>
        <dbReference type="ARBA" id="ARBA00022448"/>
    </source>
</evidence>
<dbReference type="PANTHER" id="PTHR43386:SF1">
    <property type="entry name" value="D,D-DIPEPTIDE TRANSPORT SYSTEM PERMEASE PROTEIN DDPC-RELATED"/>
    <property type="match status" value="1"/>
</dbReference>
<evidence type="ECO:0000313" key="9">
    <source>
        <dbReference type="Proteomes" id="UP000694018"/>
    </source>
</evidence>
<sequence>MNIGSIKKYILYNKLIAAGFFIILAVTALGIVGQFWTPYPPFATFSPSLPPSLQHLLGTDVYGYDVFSQMLRFTLPTLLVGYAIGVITTIIAAIVSLLAGYYASKVFGTILDILLIVVLSIPGIVLLIIIGAYFESANLKVGYFTIILTLTLTGWAWGARNIRPQVMSLSNKDYIIASKLVGEKSWRIMFTQIMPPIIPLFISQFLFGTLYGILSLATAEFFGAIPVTTENLGTMLSLITSSAAYLSGNWWWILGAVLPIIILAIGIGFMMVGFDEIADPRLRKIKPSIDRIEIPIQTDEKIITIVVRKQEVVGESNG</sequence>
<evidence type="ECO:0000256" key="1">
    <source>
        <dbReference type="ARBA" id="ARBA00004651"/>
    </source>
</evidence>
<feature type="transmembrane region" description="Helical" evidence="6">
    <location>
        <begin position="12"/>
        <end position="36"/>
    </location>
</feature>
<dbReference type="EMBL" id="CP077717">
    <property type="protein sequence ID" value="QXJ27587.1"/>
    <property type="molecule type" value="Genomic_DNA"/>
</dbReference>
<dbReference type="InterPro" id="IPR000515">
    <property type="entry name" value="MetI-like"/>
</dbReference>
<keyword evidence="2 6" id="KW-0813">Transport</keyword>
<dbReference type="Proteomes" id="UP000694018">
    <property type="component" value="Chromosome"/>
</dbReference>
<evidence type="ECO:0000256" key="6">
    <source>
        <dbReference type="RuleBase" id="RU363032"/>
    </source>
</evidence>
<comment type="similarity">
    <text evidence="6">Belongs to the binding-protein-dependent transport system permease family.</text>
</comment>
<dbReference type="CDD" id="cd06261">
    <property type="entry name" value="TM_PBP2"/>
    <property type="match status" value="1"/>
</dbReference>
<evidence type="ECO:0000313" key="8">
    <source>
        <dbReference type="EMBL" id="QXJ27587.1"/>
    </source>
</evidence>
<keyword evidence="3 6" id="KW-0812">Transmembrane</keyword>
<dbReference type="GO" id="GO:0005886">
    <property type="term" value="C:plasma membrane"/>
    <property type="evidence" value="ECO:0007669"/>
    <property type="project" value="UniProtKB-SubCell"/>
</dbReference>
<organism evidence="8 9">
    <name type="scientific">Saccharolobus shibatae (strain ATCC 51178 / DSM 5389 / JCM 8931 / NBRC 15437 / B12)</name>
    <name type="common">Sulfolobus shibatae</name>
    <dbReference type="NCBI Taxonomy" id="523848"/>
    <lineage>
        <taxon>Archaea</taxon>
        <taxon>Thermoproteota</taxon>
        <taxon>Thermoprotei</taxon>
        <taxon>Sulfolobales</taxon>
        <taxon>Sulfolobaceae</taxon>
        <taxon>Saccharolobus</taxon>
    </lineage>
</organism>
<gene>
    <name evidence="8" type="ORF">J5U23_00454</name>
</gene>
<evidence type="ECO:0000256" key="5">
    <source>
        <dbReference type="ARBA" id="ARBA00023136"/>
    </source>
</evidence>
<protein>
    <recommendedName>
        <fullName evidence="7">ABC transmembrane type-1 domain-containing protein</fullName>
    </recommendedName>
</protein>
<dbReference type="PANTHER" id="PTHR43386">
    <property type="entry name" value="OLIGOPEPTIDE TRANSPORT SYSTEM PERMEASE PROTEIN APPC"/>
    <property type="match status" value="1"/>
</dbReference>
<dbReference type="OrthoDB" id="312811at2157"/>
<evidence type="ECO:0000256" key="4">
    <source>
        <dbReference type="ARBA" id="ARBA00022989"/>
    </source>
</evidence>
<dbReference type="PROSITE" id="PS50928">
    <property type="entry name" value="ABC_TM1"/>
    <property type="match status" value="1"/>
</dbReference>
<dbReference type="Pfam" id="PF00528">
    <property type="entry name" value="BPD_transp_1"/>
    <property type="match status" value="1"/>
</dbReference>
<dbReference type="KEGG" id="sshi:J5U23_00454"/>
<dbReference type="AlphaFoldDB" id="A0A8F5GSQ6"/>
<dbReference type="GeneID" id="65562067"/>
<feature type="transmembrane region" description="Helical" evidence="6">
    <location>
        <begin position="113"/>
        <end position="134"/>
    </location>
</feature>
<name>A0A8F5GSQ6_SACSH</name>
<dbReference type="GO" id="GO:0071916">
    <property type="term" value="F:dipeptide transmembrane transporter activity"/>
    <property type="evidence" value="ECO:0007669"/>
    <property type="project" value="TreeGrafter"/>
</dbReference>